<dbReference type="GO" id="GO:0030145">
    <property type="term" value="F:manganese ion binding"/>
    <property type="evidence" value="ECO:0007669"/>
    <property type="project" value="UniProtKB-UniRule"/>
</dbReference>
<dbReference type="Proteomes" id="UP000004671">
    <property type="component" value="Chromosome"/>
</dbReference>
<dbReference type="SUPFAM" id="SSF53187">
    <property type="entry name" value="Zn-dependent exopeptidases"/>
    <property type="match status" value="1"/>
</dbReference>
<feature type="binding site" evidence="8">
    <location>
        <position position="349"/>
    </location>
    <ligand>
        <name>Mn(2+)</name>
        <dbReference type="ChEBI" id="CHEBI:29035"/>
        <label>2</label>
    </ligand>
</feature>
<feature type="binding site" evidence="8">
    <location>
        <position position="270"/>
    </location>
    <ligand>
        <name>Mn(2+)</name>
        <dbReference type="ChEBI" id="CHEBI:29035"/>
        <label>1</label>
    </ligand>
</feature>
<dbReference type="PANTHER" id="PTHR11963:SF23">
    <property type="entry name" value="CYTOSOL AMINOPEPTIDASE"/>
    <property type="match status" value="1"/>
</dbReference>
<dbReference type="Gene3D" id="3.40.220.10">
    <property type="entry name" value="Leucine Aminopeptidase, subunit E, domain 1"/>
    <property type="match status" value="1"/>
</dbReference>
<feature type="active site" evidence="8">
    <location>
        <position position="277"/>
    </location>
</feature>
<evidence type="ECO:0000313" key="11">
    <source>
        <dbReference type="EMBL" id="EHO43268.1"/>
    </source>
</evidence>
<keyword evidence="12" id="KW-1185">Reference proteome</keyword>
<dbReference type="InterPro" id="IPR043472">
    <property type="entry name" value="Macro_dom-like"/>
</dbReference>
<dbReference type="FunCoup" id="H1XNN0">
    <property type="interactions" value="418"/>
</dbReference>
<dbReference type="InterPro" id="IPR000819">
    <property type="entry name" value="Peptidase_M17_C"/>
</dbReference>
<keyword evidence="4 8" id="KW-0031">Aminopeptidase</keyword>
<evidence type="ECO:0000313" key="12">
    <source>
        <dbReference type="Proteomes" id="UP000004671"/>
    </source>
</evidence>
<feature type="binding site" evidence="8">
    <location>
        <position position="288"/>
    </location>
    <ligand>
        <name>Mn(2+)</name>
        <dbReference type="ChEBI" id="CHEBI:29035"/>
        <label>2</label>
    </ligand>
</feature>
<reference evidence="11 12" key="1">
    <citation type="submission" date="2011-09" db="EMBL/GenBank/DDBJ databases">
        <title>The permanent draft genome of Caldithrix abyssi DSM 13497.</title>
        <authorList>
            <consortium name="US DOE Joint Genome Institute (JGI-PGF)"/>
            <person name="Lucas S."/>
            <person name="Han J."/>
            <person name="Lapidus A."/>
            <person name="Bruce D."/>
            <person name="Goodwin L."/>
            <person name="Pitluck S."/>
            <person name="Peters L."/>
            <person name="Kyrpides N."/>
            <person name="Mavromatis K."/>
            <person name="Ivanova N."/>
            <person name="Mikhailova N."/>
            <person name="Chertkov O."/>
            <person name="Detter J.C."/>
            <person name="Tapia R."/>
            <person name="Han C."/>
            <person name="Land M."/>
            <person name="Hauser L."/>
            <person name="Markowitz V."/>
            <person name="Cheng J.-F."/>
            <person name="Hugenholtz P."/>
            <person name="Woyke T."/>
            <person name="Wu D."/>
            <person name="Spring S."/>
            <person name="Brambilla E."/>
            <person name="Klenk H.-P."/>
            <person name="Eisen J.A."/>
        </authorList>
    </citation>
    <scope>NUCLEOTIDE SEQUENCE [LARGE SCALE GENOMIC DNA]</scope>
    <source>
        <strain evidence="11 12">DSM 13497</strain>
    </source>
</reference>
<reference evidence="10 13" key="2">
    <citation type="submission" date="2016-11" db="EMBL/GenBank/DDBJ databases">
        <title>Genomic analysis of Caldithrix abyssi and proposal of a novel bacterial phylum Caldithrichaeota.</title>
        <authorList>
            <person name="Kublanov I."/>
            <person name="Sigalova O."/>
            <person name="Gavrilov S."/>
            <person name="Lebedinsky A."/>
            <person name="Ivanova N."/>
            <person name="Daum C."/>
            <person name="Reddy T."/>
            <person name="Klenk H.P."/>
            <person name="Goker M."/>
            <person name="Reva O."/>
            <person name="Miroshnichenko M."/>
            <person name="Kyprides N."/>
            <person name="Woyke T."/>
            <person name="Gelfand M."/>
        </authorList>
    </citation>
    <scope>NUCLEOTIDE SEQUENCE [LARGE SCALE GENOMIC DNA]</scope>
    <source>
        <strain evidence="10 13">LF13</strain>
    </source>
</reference>
<evidence type="ECO:0000256" key="2">
    <source>
        <dbReference type="ARBA" id="ARBA00000967"/>
    </source>
</evidence>
<dbReference type="RefSeq" id="WP_006930841.1">
    <property type="nucleotide sequence ID" value="NZ_CM001402.1"/>
</dbReference>
<sequence>MFQIATVSDYGLNSHLLVIMLTETYVKKRKKDFSVFPPCIQQDMEWFFSEMKDFKGKFKETLLFYPKFANSIQRVLFIGMGDSFEPDAVKFREVGSLIQAKQKDIKSRRNHIYLGNLPFCTQKTIEQISEGILYKQYVFDELKSEEKAPGVEPRYIYVCGKYEYSPKFRQSVIKTRKVMHGVYLARNLANQPSNIATPLFIKDAVVKHFKPFNHCTVEIFDRENLEKAGMNALLAVSQGSKNEPYLLIIKYVSPEAKKSVALIGKGVTFDSGGISLKPSANMHEMKYDMAGAAAVIGAMDYIVNAKPRINVYGVVPLVENMPGGGAIRPGDVVKAYNGKTIEILNTDAEGRLILADAIAFAIDRLKPGLIIDFATLTGSCMVALGDKRAGLFSNSESLRQALYEAGEESGDLLWPMPTDTFYHDDLKSEIADIANIGGRWGGAITAAKFLEFFVDKVTWAHIDMAGTANDIKHFDFLGKGATGFGVRLIAAALKKLNKLA</sequence>
<proteinExistence type="inferred from homology"/>
<protein>
    <recommendedName>
        <fullName evidence="8">Probable cytosol aminopeptidase</fullName>
        <ecNumber evidence="8">3.4.11.1</ecNumber>
    </recommendedName>
    <alternativeName>
        <fullName evidence="8">Leucine aminopeptidase</fullName>
        <shortName evidence="8">LAP</shortName>
        <ecNumber evidence="8">3.4.11.10</ecNumber>
    </alternativeName>
    <alternativeName>
        <fullName evidence="8">Leucyl aminopeptidase</fullName>
    </alternativeName>
</protein>
<dbReference type="GO" id="GO:0005737">
    <property type="term" value="C:cytoplasm"/>
    <property type="evidence" value="ECO:0007669"/>
    <property type="project" value="UniProtKB-SubCell"/>
</dbReference>
<dbReference type="PaxDb" id="880073-Calab_3670"/>
<dbReference type="GO" id="GO:0070006">
    <property type="term" value="F:metalloaminopeptidase activity"/>
    <property type="evidence" value="ECO:0007669"/>
    <property type="project" value="InterPro"/>
</dbReference>
<comment type="catalytic activity">
    <reaction evidence="2 8">
        <text>Release of an N-terminal amino acid, preferentially leucine, but not glutamic or aspartic acids.</text>
        <dbReference type="EC" id="3.4.11.10"/>
    </reaction>
</comment>
<dbReference type="STRING" id="880073.Cabys_2617"/>
<name>H1XNN0_CALAY</name>
<dbReference type="Pfam" id="PF00883">
    <property type="entry name" value="Peptidase_M17"/>
    <property type="match status" value="1"/>
</dbReference>
<dbReference type="InterPro" id="IPR008283">
    <property type="entry name" value="Peptidase_M17_N"/>
</dbReference>
<dbReference type="InterPro" id="IPR011356">
    <property type="entry name" value="Leucine_aapep/pepB"/>
</dbReference>
<dbReference type="InterPro" id="IPR023042">
    <property type="entry name" value="Peptidase_M17_leu_NH2_pept"/>
</dbReference>
<dbReference type="InParanoid" id="H1XNN0"/>
<dbReference type="CDD" id="cd00433">
    <property type="entry name" value="Peptidase_M17"/>
    <property type="match status" value="1"/>
</dbReference>
<comment type="cofactor">
    <cofactor evidence="8">
        <name>Mn(2+)</name>
        <dbReference type="ChEBI" id="CHEBI:29035"/>
    </cofactor>
    <text evidence="8">Binds 2 manganese ions per subunit.</text>
</comment>
<evidence type="ECO:0000313" key="13">
    <source>
        <dbReference type="Proteomes" id="UP000183868"/>
    </source>
</evidence>
<keyword evidence="8" id="KW-0479">Metal-binding</keyword>
<evidence type="ECO:0000313" key="10">
    <source>
        <dbReference type="EMBL" id="APF19366.1"/>
    </source>
</evidence>
<feature type="binding site" evidence="8">
    <location>
        <position position="347"/>
    </location>
    <ligand>
        <name>Mn(2+)</name>
        <dbReference type="ChEBI" id="CHEBI:29035"/>
        <label>1</label>
    </ligand>
</feature>
<keyword evidence="7 8" id="KW-0464">Manganese</keyword>
<dbReference type="Pfam" id="PF02789">
    <property type="entry name" value="Peptidase_M17_N"/>
    <property type="match status" value="1"/>
</dbReference>
<dbReference type="PANTHER" id="PTHR11963">
    <property type="entry name" value="LEUCINE AMINOPEPTIDASE-RELATED"/>
    <property type="match status" value="1"/>
</dbReference>
<dbReference type="GO" id="GO:0006508">
    <property type="term" value="P:proteolysis"/>
    <property type="evidence" value="ECO:0007669"/>
    <property type="project" value="UniProtKB-KW"/>
</dbReference>
<comment type="similarity">
    <text evidence="3 8">Belongs to the peptidase M17 family.</text>
</comment>
<dbReference type="OrthoDB" id="9809354at2"/>
<feature type="binding site" evidence="8">
    <location>
        <position position="270"/>
    </location>
    <ligand>
        <name>Mn(2+)</name>
        <dbReference type="ChEBI" id="CHEBI:29035"/>
        <label>2</label>
    </ligand>
</feature>
<dbReference type="Gene3D" id="3.40.630.10">
    <property type="entry name" value="Zn peptidases"/>
    <property type="match status" value="1"/>
</dbReference>
<evidence type="ECO:0000256" key="5">
    <source>
        <dbReference type="ARBA" id="ARBA00022670"/>
    </source>
</evidence>
<dbReference type="HOGENOM" id="CLU_013734_2_2_0"/>
<keyword evidence="6 8" id="KW-0378">Hydrolase</keyword>
<organism evidence="11 12">
    <name type="scientific">Caldithrix abyssi DSM 13497</name>
    <dbReference type="NCBI Taxonomy" id="880073"/>
    <lineage>
        <taxon>Bacteria</taxon>
        <taxon>Pseudomonadati</taxon>
        <taxon>Calditrichota</taxon>
        <taxon>Calditrichia</taxon>
        <taxon>Calditrichales</taxon>
        <taxon>Calditrichaceae</taxon>
        <taxon>Caldithrix</taxon>
    </lineage>
</organism>
<accession>H1XNN0</accession>
<dbReference type="EMBL" id="CM001402">
    <property type="protein sequence ID" value="EHO43268.1"/>
    <property type="molecule type" value="Genomic_DNA"/>
</dbReference>
<dbReference type="Proteomes" id="UP000183868">
    <property type="component" value="Chromosome"/>
</dbReference>
<keyword evidence="8" id="KW-0963">Cytoplasm</keyword>
<comment type="catalytic activity">
    <reaction evidence="1 8">
        <text>Release of an N-terminal amino acid, Xaa-|-Yaa-, in which Xaa is preferably Leu, but may be other amino acids including Pro although not Arg or Lys, and Yaa may be Pro. Amino acid amides and methyl esters are also readily hydrolyzed, but rates on arylamides are exceedingly low.</text>
        <dbReference type="EC" id="3.4.11.1"/>
    </reaction>
</comment>
<dbReference type="EMBL" id="CP018099">
    <property type="protein sequence ID" value="APF19366.1"/>
    <property type="molecule type" value="Genomic_DNA"/>
</dbReference>
<evidence type="ECO:0000256" key="6">
    <source>
        <dbReference type="ARBA" id="ARBA00022801"/>
    </source>
</evidence>
<evidence type="ECO:0000256" key="4">
    <source>
        <dbReference type="ARBA" id="ARBA00022438"/>
    </source>
</evidence>
<evidence type="ECO:0000256" key="3">
    <source>
        <dbReference type="ARBA" id="ARBA00009528"/>
    </source>
</evidence>
<dbReference type="EC" id="3.4.11.10" evidence="8"/>
<dbReference type="PROSITE" id="PS00631">
    <property type="entry name" value="CYTOSOL_AP"/>
    <property type="match status" value="1"/>
</dbReference>
<keyword evidence="5 8" id="KW-0645">Protease</keyword>
<gene>
    <name evidence="8 10" type="primary">pepA</name>
    <name evidence="10" type="ORF">Cabys_2617</name>
    <name evidence="11" type="ORF">Calab_3670</name>
</gene>
<feature type="binding site" evidence="8">
    <location>
        <position position="349"/>
    </location>
    <ligand>
        <name>Mn(2+)</name>
        <dbReference type="ChEBI" id="CHEBI:29035"/>
        <label>1</label>
    </ligand>
</feature>
<evidence type="ECO:0000256" key="7">
    <source>
        <dbReference type="ARBA" id="ARBA00023211"/>
    </source>
</evidence>
<feature type="domain" description="Cytosol aminopeptidase" evidence="9">
    <location>
        <begin position="345"/>
        <end position="352"/>
    </location>
</feature>
<comment type="function">
    <text evidence="8">Presumably involved in the processing and regular turnover of intracellular proteins. Catalyzes the removal of unsubstituted N-terminal amino acids from various peptides.</text>
</comment>
<dbReference type="eggNOG" id="COG0260">
    <property type="taxonomic scope" value="Bacteria"/>
</dbReference>
<feature type="binding site" evidence="8">
    <location>
        <position position="265"/>
    </location>
    <ligand>
        <name>Mn(2+)</name>
        <dbReference type="ChEBI" id="CHEBI:29035"/>
        <label>2</label>
    </ligand>
</feature>
<dbReference type="KEGG" id="caby:Cabys_2617"/>
<dbReference type="HAMAP" id="MF_00181">
    <property type="entry name" value="Cytosol_peptidase_M17"/>
    <property type="match status" value="1"/>
</dbReference>
<evidence type="ECO:0000259" key="9">
    <source>
        <dbReference type="PROSITE" id="PS00631"/>
    </source>
</evidence>
<dbReference type="EC" id="3.4.11.1" evidence="8"/>
<dbReference type="PRINTS" id="PR00481">
    <property type="entry name" value="LAMNOPPTDASE"/>
</dbReference>
<feature type="active site" evidence="8">
    <location>
        <position position="351"/>
    </location>
</feature>
<dbReference type="AlphaFoldDB" id="H1XNN0"/>
<comment type="subcellular location">
    <subcellularLocation>
        <location evidence="8">Cytoplasm</location>
    </subcellularLocation>
</comment>
<dbReference type="SUPFAM" id="SSF52949">
    <property type="entry name" value="Macro domain-like"/>
    <property type="match status" value="1"/>
</dbReference>
<evidence type="ECO:0000256" key="1">
    <source>
        <dbReference type="ARBA" id="ARBA00000135"/>
    </source>
</evidence>
<evidence type="ECO:0000256" key="8">
    <source>
        <dbReference type="HAMAP-Rule" id="MF_00181"/>
    </source>
</evidence>
<dbReference type="NCBIfam" id="NF002074">
    <property type="entry name" value="PRK00913.1-4"/>
    <property type="match status" value="1"/>
</dbReference>